<dbReference type="Gene3D" id="3.40.50.12780">
    <property type="entry name" value="N-terminal domain of ligase-like"/>
    <property type="match status" value="1"/>
</dbReference>
<dbReference type="SUPFAM" id="SSF56801">
    <property type="entry name" value="Acetyl-CoA synthetase-like"/>
    <property type="match status" value="1"/>
</dbReference>
<dbReference type="PANTHER" id="PTHR43272:SF33">
    <property type="entry name" value="AMP-BINDING DOMAIN-CONTAINING PROTEIN-RELATED"/>
    <property type="match status" value="1"/>
</dbReference>
<dbReference type="Proteomes" id="UP001597287">
    <property type="component" value="Unassembled WGS sequence"/>
</dbReference>
<dbReference type="InterPro" id="IPR020459">
    <property type="entry name" value="AMP-binding"/>
</dbReference>
<reference evidence="5" key="1">
    <citation type="journal article" date="2019" name="Int. J. Syst. Evol. Microbiol.">
        <title>The Global Catalogue of Microorganisms (GCM) 10K type strain sequencing project: providing services to taxonomists for standard genome sequencing and annotation.</title>
        <authorList>
            <consortium name="The Broad Institute Genomics Platform"/>
            <consortium name="The Broad Institute Genome Sequencing Center for Infectious Disease"/>
            <person name="Wu L."/>
            <person name="Ma J."/>
        </authorList>
    </citation>
    <scope>NUCLEOTIDE SEQUENCE [LARGE SCALE GENOMIC DNA]</scope>
    <source>
        <strain evidence="5">CCUG 62793</strain>
    </source>
</reference>
<comment type="caution">
    <text evidence="4">The sequence shown here is derived from an EMBL/GenBank/DDBJ whole genome shotgun (WGS) entry which is preliminary data.</text>
</comment>
<keyword evidence="1" id="KW-0547">Nucleotide-binding</keyword>
<proteinExistence type="predicted"/>
<dbReference type="PROSITE" id="PS00455">
    <property type="entry name" value="AMP_BINDING"/>
    <property type="match status" value="1"/>
</dbReference>
<evidence type="ECO:0000256" key="2">
    <source>
        <dbReference type="ARBA" id="ARBA00022840"/>
    </source>
</evidence>
<accession>A0ABW5EJ01</accession>
<dbReference type="InterPro" id="IPR000873">
    <property type="entry name" value="AMP-dep_synth/lig_dom"/>
</dbReference>
<evidence type="ECO:0000313" key="5">
    <source>
        <dbReference type="Proteomes" id="UP001597287"/>
    </source>
</evidence>
<name>A0ABW5EJ01_9BURK</name>
<keyword evidence="2" id="KW-0067">ATP-binding</keyword>
<dbReference type="RefSeq" id="WP_380104393.1">
    <property type="nucleotide sequence ID" value="NZ_JBHSIH010000001.1"/>
</dbReference>
<dbReference type="Pfam" id="PF00501">
    <property type="entry name" value="AMP-binding"/>
    <property type="match status" value="1"/>
</dbReference>
<dbReference type="CDD" id="cd05907">
    <property type="entry name" value="VL_LC_FACS_like"/>
    <property type="match status" value="1"/>
</dbReference>
<protein>
    <submittedName>
        <fullName evidence="4">AMP-dependent synthetase/ligase</fullName>
    </submittedName>
</protein>
<organism evidence="4 5">
    <name type="scientific">Delftia deserti</name>
    <dbReference type="NCBI Taxonomy" id="1651218"/>
    <lineage>
        <taxon>Bacteria</taxon>
        <taxon>Pseudomonadati</taxon>
        <taxon>Pseudomonadota</taxon>
        <taxon>Betaproteobacteria</taxon>
        <taxon>Burkholderiales</taxon>
        <taxon>Comamonadaceae</taxon>
        <taxon>Delftia</taxon>
    </lineage>
</organism>
<gene>
    <name evidence="4" type="ORF">ACFSPV_03255</name>
</gene>
<keyword evidence="5" id="KW-1185">Reference proteome</keyword>
<dbReference type="Pfam" id="PF23562">
    <property type="entry name" value="AMP-binding_C_3"/>
    <property type="match status" value="1"/>
</dbReference>
<evidence type="ECO:0000256" key="1">
    <source>
        <dbReference type="ARBA" id="ARBA00022741"/>
    </source>
</evidence>
<dbReference type="PANTHER" id="PTHR43272">
    <property type="entry name" value="LONG-CHAIN-FATTY-ACID--COA LIGASE"/>
    <property type="match status" value="1"/>
</dbReference>
<evidence type="ECO:0000313" key="4">
    <source>
        <dbReference type="EMBL" id="MFD2317706.1"/>
    </source>
</evidence>
<sequence>MSIQDPARAPSLAMSLPADATMATASTLVEMLALRVQQTPAGEAYRAYDENVRSWKTLNWAQAGERVALWAQALAAQELPAGSRIAILLPNGLDAMSIDLASLRCGHVPVPLHAIDNAGSIAYILANAQVSMLFVAQQSTWDKICATGQALPALRKVVVASAKPASRAAEPETEGDAAVLDALSRIPVQPLARWLAEGGAVPLPPPPSAEDLAAVVYTSGTTGKPKGVMLTHRNVVSNVQAVMQRLQPRSDDVFLSFLPLSHTFERTAGYYLALAVGACVAYARSVAQLAEDLKTQRPTVLVSVPRIYERVHAKVMETLASAPLKAQLFELAQARGWQRFCEAQGIADAQAPQPEVPGWMQWLPWPVLNHLVAKPLLAQFGGRVRVAVSGGAPLSPTIARCFLGLGLPLIQGYGMTETSPVVCANTLEDNHPATVGRALPGVDVRIGENRELQVRGPCVMRGYWERPEDTAKTFTDDGWLRTGDQAVIEDGRVRIQGRIKEIIVTSTGEKIPPADLELAITGDPFFTQVFVVGEDRPFIAAVAVIERGEWQAMARRLGLDPEDPKSLNHSAAEREALARIEKQVASFARYAVPRAVHLELEPWTIENGLMTPTLKLKRNNLMARFESQIAAMYTKPAERWQGRNSAGCPPVPDKQPPLETAAFSILEMNSIYVSYIELIKKEGRALCARSSRVCFKRLPMSGRGSACRSPSPS</sequence>
<dbReference type="InterPro" id="IPR042099">
    <property type="entry name" value="ANL_N_sf"/>
</dbReference>
<feature type="domain" description="AMP-dependent synthetase/ligase" evidence="3">
    <location>
        <begin position="36"/>
        <end position="464"/>
    </location>
</feature>
<dbReference type="EMBL" id="JBHUIG010000003">
    <property type="protein sequence ID" value="MFD2317706.1"/>
    <property type="molecule type" value="Genomic_DNA"/>
</dbReference>
<evidence type="ECO:0000259" key="3">
    <source>
        <dbReference type="Pfam" id="PF00501"/>
    </source>
</evidence>
<dbReference type="PRINTS" id="PR00154">
    <property type="entry name" value="AMPBINDING"/>
</dbReference>
<dbReference type="InterPro" id="IPR020845">
    <property type="entry name" value="AMP-binding_CS"/>
</dbReference>